<protein>
    <submittedName>
        <fullName evidence="4">Putative 2-enoate reductase</fullName>
    </submittedName>
</protein>
<keyword evidence="2" id="KW-0560">Oxidoreductase</keyword>
<dbReference type="GO" id="GO:0016491">
    <property type="term" value="F:oxidoreductase activity"/>
    <property type="evidence" value="ECO:0007669"/>
    <property type="project" value="UniProtKB-KW"/>
</dbReference>
<evidence type="ECO:0000259" key="3">
    <source>
        <dbReference type="Pfam" id="PF00724"/>
    </source>
</evidence>
<gene>
    <name evidence="4" type="primary">ORF27</name>
</gene>
<sequence>MAYDKLFEPIKIGSTELKNRYVMAPCNFLFPDWTGMITETDIAYYVARAKGGAGLCIVGAILCTDIGKPVANIPWPYLTSIEHIPGMSMLAESIRVAGSKAIAQILPASGSRGNPMRDDVQPFAPSEGIDYKFGTDQSHGQAETIITKRMKGKWLKEKYMRHPKPRAITVAEMEQLIEESARNAKLAVLAGFDGVELHLCHHYILDQFRDPRFNLRTDKYGGSRENRNRFILEYAEAVIKSLREEREDFTIGVRVGSECGGEGGYTLDDTKWLAVKLQELGIDYWSTTIGFPPIPEAKMDSKVDGGYLNWSRQLRDVVKVPILTPSVHSPDLAEEAVTKGWTDMVGLGRPLVADPDLVNKVRENRVADINRCKKDNLCWVGFDLCLPGRCSANPGLGREKYNPRYMLTEGFKGAKMLPHVLRK</sequence>
<dbReference type="InterPro" id="IPR013785">
    <property type="entry name" value="Aldolase_TIM"/>
</dbReference>
<dbReference type="GO" id="GO:0010181">
    <property type="term" value="F:FMN binding"/>
    <property type="evidence" value="ECO:0007669"/>
    <property type="project" value="InterPro"/>
</dbReference>
<accession>C4B7T5</accession>
<dbReference type="CDD" id="cd02803">
    <property type="entry name" value="OYE_like_FMN_family"/>
    <property type="match status" value="1"/>
</dbReference>
<dbReference type="PANTHER" id="PTHR43656">
    <property type="entry name" value="BINDING OXIDOREDUCTASE, PUTATIVE (AFU_ORTHOLOGUE AFUA_2G08260)-RELATED"/>
    <property type="match status" value="1"/>
</dbReference>
<dbReference type="PANTHER" id="PTHR43656:SF2">
    <property type="entry name" value="BINDING OXIDOREDUCTASE, PUTATIVE (AFU_ORTHOLOGUE AFUA_2G08260)-RELATED"/>
    <property type="match status" value="1"/>
</dbReference>
<evidence type="ECO:0000256" key="1">
    <source>
        <dbReference type="ARBA" id="ARBA00022630"/>
    </source>
</evidence>
<dbReference type="SUPFAM" id="SSF51395">
    <property type="entry name" value="FMN-linked oxidoreductases"/>
    <property type="match status" value="1"/>
</dbReference>
<proteinExistence type="predicted"/>
<dbReference type="InterPro" id="IPR001155">
    <property type="entry name" value="OxRdtase_FMN_N"/>
</dbReference>
<keyword evidence="1" id="KW-0285">Flavoprotein</keyword>
<feature type="domain" description="NADH:flavin oxidoreductase/NADH oxidase N-terminal" evidence="3">
    <location>
        <begin position="5"/>
        <end position="365"/>
    </location>
</feature>
<organism evidence="4">
    <name type="scientific">Desulfotignum balticum</name>
    <dbReference type="NCBI Taxonomy" id="115781"/>
    <lineage>
        <taxon>Bacteria</taxon>
        <taxon>Pseudomonadati</taxon>
        <taxon>Thermodesulfobacteriota</taxon>
        <taxon>Desulfobacteria</taxon>
        <taxon>Desulfobacterales</taxon>
        <taxon>Desulfobacteraceae</taxon>
        <taxon>Desulfotignum</taxon>
    </lineage>
</organism>
<name>C4B7T5_9BACT</name>
<dbReference type="EMBL" id="AB471639">
    <property type="protein sequence ID" value="BAH60917.1"/>
    <property type="molecule type" value="Genomic_DNA"/>
</dbReference>
<reference evidence="4" key="1">
    <citation type="journal article" date="2009" name="FEMS Microbiol. Lett.">
        <title>Identification of the Electron Transfer Flavoprotein as an Upregulated Enzyme in the Benzoate Utilization of Desulfotignum balticum.</title>
        <authorList>
            <person name="Habe H."/>
            <person name="Kobuna A."/>
            <person name="Hosoda A."/>
            <person name="Kosaka T."/>
            <person name="Endoh T."/>
            <person name="Tamura H."/>
            <person name="Yamane H."/>
            <person name="Nojiri H."/>
            <person name="Omori T."/>
            <person name="Watanabe K."/>
        </authorList>
    </citation>
    <scope>NUCLEOTIDE SEQUENCE</scope>
    <source>
        <strain evidence="4">DSM 7044</strain>
    </source>
</reference>
<dbReference type="AlphaFoldDB" id="C4B7T5"/>
<dbReference type="Pfam" id="PF00724">
    <property type="entry name" value="Oxidored_FMN"/>
    <property type="match status" value="1"/>
</dbReference>
<dbReference type="InterPro" id="IPR051799">
    <property type="entry name" value="NADH_flavin_oxidoreductase"/>
</dbReference>
<evidence type="ECO:0000256" key="2">
    <source>
        <dbReference type="ARBA" id="ARBA00023002"/>
    </source>
</evidence>
<dbReference type="Gene3D" id="3.20.20.70">
    <property type="entry name" value="Aldolase class I"/>
    <property type="match status" value="1"/>
</dbReference>
<evidence type="ECO:0000313" key="4">
    <source>
        <dbReference type="EMBL" id="BAH60917.1"/>
    </source>
</evidence>